<dbReference type="AlphaFoldDB" id="A0A5B7DTS9"/>
<dbReference type="Proteomes" id="UP000324222">
    <property type="component" value="Unassembled WGS sequence"/>
</dbReference>
<sequence>MVMVPCWRAPGKQLLPPALLISTASLLLHCFTFLSTSLSTLSLPFSSSHYSHFFSSIYGSLSTYSLSHSLLDPFPFLPFHLHLPLPSYALAHPFLSTTHSSSSSSTPLILRSHTDPRRRTTWPRGRREAGTQTTLISGRD</sequence>
<accession>A0A5B7DTS9</accession>
<evidence type="ECO:0000313" key="2">
    <source>
        <dbReference type="EMBL" id="MPC24467.1"/>
    </source>
</evidence>
<evidence type="ECO:0000256" key="1">
    <source>
        <dbReference type="SAM" id="MobiDB-lite"/>
    </source>
</evidence>
<gene>
    <name evidence="2" type="ORF">E2C01_017548</name>
</gene>
<reference evidence="2 3" key="1">
    <citation type="submission" date="2019-05" db="EMBL/GenBank/DDBJ databases">
        <title>Another draft genome of Portunus trituberculatus and its Hox gene families provides insights of decapod evolution.</title>
        <authorList>
            <person name="Jeong J.-H."/>
            <person name="Song I."/>
            <person name="Kim S."/>
            <person name="Choi T."/>
            <person name="Kim D."/>
            <person name="Ryu S."/>
            <person name="Kim W."/>
        </authorList>
    </citation>
    <scope>NUCLEOTIDE SEQUENCE [LARGE SCALE GENOMIC DNA]</scope>
    <source>
        <tissue evidence="2">Muscle</tissue>
    </source>
</reference>
<evidence type="ECO:0000313" key="3">
    <source>
        <dbReference type="Proteomes" id="UP000324222"/>
    </source>
</evidence>
<protein>
    <submittedName>
        <fullName evidence="2">Uncharacterized protein</fullName>
    </submittedName>
</protein>
<feature type="region of interest" description="Disordered" evidence="1">
    <location>
        <begin position="98"/>
        <end position="140"/>
    </location>
</feature>
<dbReference type="EMBL" id="VSRR010001333">
    <property type="protein sequence ID" value="MPC24467.1"/>
    <property type="molecule type" value="Genomic_DNA"/>
</dbReference>
<proteinExistence type="predicted"/>
<name>A0A5B7DTS9_PORTR</name>
<comment type="caution">
    <text evidence="2">The sequence shown here is derived from an EMBL/GenBank/DDBJ whole genome shotgun (WGS) entry which is preliminary data.</text>
</comment>
<organism evidence="2 3">
    <name type="scientific">Portunus trituberculatus</name>
    <name type="common">Swimming crab</name>
    <name type="synonym">Neptunus trituberculatus</name>
    <dbReference type="NCBI Taxonomy" id="210409"/>
    <lineage>
        <taxon>Eukaryota</taxon>
        <taxon>Metazoa</taxon>
        <taxon>Ecdysozoa</taxon>
        <taxon>Arthropoda</taxon>
        <taxon>Crustacea</taxon>
        <taxon>Multicrustacea</taxon>
        <taxon>Malacostraca</taxon>
        <taxon>Eumalacostraca</taxon>
        <taxon>Eucarida</taxon>
        <taxon>Decapoda</taxon>
        <taxon>Pleocyemata</taxon>
        <taxon>Brachyura</taxon>
        <taxon>Eubrachyura</taxon>
        <taxon>Portunoidea</taxon>
        <taxon>Portunidae</taxon>
        <taxon>Portuninae</taxon>
        <taxon>Portunus</taxon>
    </lineage>
</organism>
<keyword evidence="3" id="KW-1185">Reference proteome</keyword>
<feature type="compositionally biased region" description="Polar residues" evidence="1">
    <location>
        <begin position="130"/>
        <end position="140"/>
    </location>
</feature>